<dbReference type="InterPro" id="IPR012763">
    <property type="entry name" value="DNA_pol_III_sug/sutau_N"/>
</dbReference>
<keyword evidence="3 8" id="KW-0547">Nucleotide-binding</keyword>
<keyword evidence="12" id="KW-1185">Reference proteome</keyword>
<keyword evidence="8" id="KW-0235">DNA replication</keyword>
<dbReference type="GO" id="GO:0006261">
    <property type="term" value="P:DNA-templated DNA replication"/>
    <property type="evidence" value="ECO:0007669"/>
    <property type="project" value="TreeGrafter"/>
</dbReference>
<dbReference type="InterPro" id="IPR050238">
    <property type="entry name" value="DNA_Rep/Repair_Clamp_Loader"/>
</dbReference>
<dbReference type="CDD" id="cd00009">
    <property type="entry name" value="AAA"/>
    <property type="match status" value="1"/>
</dbReference>
<evidence type="ECO:0000259" key="10">
    <source>
        <dbReference type="SMART" id="SM00382"/>
    </source>
</evidence>
<proteinExistence type="inferred from homology"/>
<evidence type="ECO:0000313" key="11">
    <source>
        <dbReference type="EMBL" id="ACU53073.1"/>
    </source>
</evidence>
<keyword evidence="5 8" id="KW-0067">ATP-binding</keyword>
<dbReference type="EC" id="2.7.7.7" evidence="8"/>
<name>C7M1M4_ACIFD</name>
<reference evidence="11 12" key="1">
    <citation type="journal article" date="2009" name="Stand. Genomic Sci.">
        <title>Complete genome sequence of Acidimicrobium ferrooxidans type strain (ICP).</title>
        <authorList>
            <person name="Clum A."/>
            <person name="Nolan M."/>
            <person name="Lang E."/>
            <person name="Glavina Del Rio T."/>
            <person name="Tice H."/>
            <person name="Copeland A."/>
            <person name="Cheng J.F."/>
            <person name="Lucas S."/>
            <person name="Chen F."/>
            <person name="Bruce D."/>
            <person name="Goodwin L."/>
            <person name="Pitluck S."/>
            <person name="Ivanova N."/>
            <person name="Mavrommatis K."/>
            <person name="Mikhailova N."/>
            <person name="Pati A."/>
            <person name="Chen A."/>
            <person name="Palaniappan K."/>
            <person name="Goker M."/>
            <person name="Spring S."/>
            <person name="Land M."/>
            <person name="Hauser L."/>
            <person name="Chang Y.J."/>
            <person name="Jeffries C.C."/>
            <person name="Chain P."/>
            <person name="Bristow J."/>
            <person name="Eisen J.A."/>
            <person name="Markowitz V."/>
            <person name="Hugenholtz P."/>
            <person name="Kyrpides N.C."/>
            <person name="Klenk H.P."/>
            <person name="Lapidus A."/>
        </authorList>
    </citation>
    <scope>NUCLEOTIDE SEQUENCE [LARGE SCALE GENOMIC DNA]</scope>
    <source>
        <strain evidence="12">DSM 10331 / JCM 15462 / NBRC 103882 / ICP</strain>
    </source>
</reference>
<dbReference type="HOGENOM" id="CLU_006229_3_5_11"/>
<evidence type="ECO:0000313" key="12">
    <source>
        <dbReference type="Proteomes" id="UP000000771"/>
    </source>
</evidence>
<dbReference type="Proteomes" id="UP000000771">
    <property type="component" value="Chromosome"/>
</dbReference>
<comment type="catalytic activity">
    <reaction evidence="7 8">
        <text>DNA(n) + a 2'-deoxyribonucleoside 5'-triphosphate = DNA(n+1) + diphosphate</text>
        <dbReference type="Rhea" id="RHEA:22508"/>
        <dbReference type="Rhea" id="RHEA-COMP:17339"/>
        <dbReference type="Rhea" id="RHEA-COMP:17340"/>
        <dbReference type="ChEBI" id="CHEBI:33019"/>
        <dbReference type="ChEBI" id="CHEBI:61560"/>
        <dbReference type="ChEBI" id="CHEBI:173112"/>
        <dbReference type="EC" id="2.7.7.7"/>
    </reaction>
</comment>
<dbReference type="Gene3D" id="3.40.50.300">
    <property type="entry name" value="P-loop containing nucleotide triphosphate hydrolases"/>
    <property type="match status" value="1"/>
</dbReference>
<dbReference type="AlphaFoldDB" id="C7M1M4"/>
<comment type="function">
    <text evidence="8">DNA polymerase III is a complex, multichain enzyme responsible for most of the replicative synthesis in bacteria. This DNA polymerase also exhibits 3' to 5' exonuclease activity.</text>
</comment>
<dbReference type="RefSeq" id="WP_012784192.1">
    <property type="nucleotide sequence ID" value="NC_013124.1"/>
</dbReference>
<dbReference type="GO" id="GO:0005524">
    <property type="term" value="F:ATP binding"/>
    <property type="evidence" value="ECO:0007669"/>
    <property type="project" value="UniProtKB-KW"/>
</dbReference>
<dbReference type="Gene3D" id="1.10.8.60">
    <property type="match status" value="1"/>
</dbReference>
<dbReference type="GO" id="GO:0046872">
    <property type="term" value="F:metal ion binding"/>
    <property type="evidence" value="ECO:0007669"/>
    <property type="project" value="UniProtKB-KW"/>
</dbReference>
<dbReference type="FunFam" id="3.40.50.300:FF:000014">
    <property type="entry name" value="DNA polymerase III subunit gamma/tau"/>
    <property type="match status" value="1"/>
</dbReference>
<accession>C7M1M4</accession>
<evidence type="ECO:0000256" key="8">
    <source>
        <dbReference type="RuleBase" id="RU364063"/>
    </source>
</evidence>
<feature type="compositionally biased region" description="Basic and acidic residues" evidence="9">
    <location>
        <begin position="442"/>
        <end position="451"/>
    </location>
</feature>
<keyword evidence="2" id="KW-0479">Metal-binding</keyword>
<dbReference type="PANTHER" id="PTHR11669">
    <property type="entry name" value="REPLICATION FACTOR C / DNA POLYMERASE III GAMMA-TAU SUBUNIT"/>
    <property type="match status" value="1"/>
</dbReference>
<keyword evidence="6 8" id="KW-0239">DNA-directed DNA polymerase</keyword>
<evidence type="ECO:0000256" key="7">
    <source>
        <dbReference type="ARBA" id="ARBA00049244"/>
    </source>
</evidence>
<protein>
    <recommendedName>
        <fullName evidence="8">DNA polymerase III subunit gamma/tau</fullName>
        <ecNumber evidence="8">2.7.7.7</ecNumber>
    </recommendedName>
</protein>
<dbReference type="eggNOG" id="COG2812">
    <property type="taxonomic scope" value="Bacteria"/>
</dbReference>
<dbReference type="Pfam" id="PF13177">
    <property type="entry name" value="DNA_pol3_delta2"/>
    <property type="match status" value="1"/>
</dbReference>
<evidence type="ECO:0000256" key="1">
    <source>
        <dbReference type="ARBA" id="ARBA00006360"/>
    </source>
</evidence>
<dbReference type="KEGG" id="afo:Afer_0102"/>
<sequence>MAEPYQSLYRRFRPRRFGEVRGQERVTETLRRAVAEGHVSHAYLFSGPRGTGKTSTARILAMALNCEAPVDGEPCLACASCEAVVRGSSADVEELDAASNSGVDSIRWITQTVAAAPVGRWRVYIVDEVHMLSQAASNALLKTLEEPPAHVVFILATTNPAKVLATVRSRTQHFAFRLLDDASVDALVAEVLEALGASLSDEALAYVRRRGGGSARDTLSVLEQVLALGGVVNDAADGAVALAQAIADGDLASAVRIASDAFEGGIDPTELVADTVGDLGRRFVAEALAGARGAELARLSRPLETLGRLGAGLRDALDPQVVVLAGLAEALAPDARLSALEARVAALEADLAGAGHMPRPKPPTGEPLPARTTSPEPAGHSASPNVAEPETSQPETRERASRAPARGLQDARRGGDEHPGASTEQRPSSLDRVRAAFARNQQRADVDRGEPSEPVATTPAPHGDDDQPAAAPDAHGSPVPSGLADEATRAAGPASLEARRQRLQARWFDDVMAKAPRVLRPLLAHARLAIRDERIVVAVDNRTVAERLVPHLAEIVALVGPDEFAEPPEIVVDPGSSQTSSRAPAASVDDRDPGDEDGVDLTDAPSSDATPVRDLSESVIEANVRSIFEDARRLP</sequence>
<evidence type="ECO:0000256" key="3">
    <source>
        <dbReference type="ARBA" id="ARBA00022741"/>
    </source>
</evidence>
<dbReference type="NCBIfam" id="TIGR02397">
    <property type="entry name" value="dnaX_nterm"/>
    <property type="match status" value="1"/>
</dbReference>
<feature type="compositionally biased region" description="Basic and acidic residues" evidence="9">
    <location>
        <begin position="409"/>
        <end position="419"/>
    </location>
</feature>
<dbReference type="SMART" id="SM00382">
    <property type="entry name" value="AAA"/>
    <property type="match status" value="1"/>
</dbReference>
<dbReference type="EMBL" id="CP001631">
    <property type="protein sequence ID" value="ACU53073.1"/>
    <property type="molecule type" value="Genomic_DNA"/>
</dbReference>
<keyword evidence="8 11" id="KW-0548">Nucleotidyltransferase</keyword>
<dbReference type="STRING" id="525909.Afer_0102"/>
<dbReference type="SUPFAM" id="SSF52540">
    <property type="entry name" value="P-loop containing nucleoside triphosphate hydrolases"/>
    <property type="match status" value="1"/>
</dbReference>
<dbReference type="GO" id="GO:0009360">
    <property type="term" value="C:DNA polymerase III complex"/>
    <property type="evidence" value="ECO:0007669"/>
    <property type="project" value="InterPro"/>
</dbReference>
<evidence type="ECO:0000256" key="6">
    <source>
        <dbReference type="ARBA" id="ARBA00022932"/>
    </source>
</evidence>
<feature type="region of interest" description="Disordered" evidence="9">
    <location>
        <begin position="567"/>
        <end position="615"/>
    </location>
</feature>
<comment type="subunit">
    <text evidence="8">DNA polymerase III contains a core (composed of alpha, epsilon and theta chains) that associates with a tau subunit. This core dimerizes to form the POLIII' complex. PolIII' associates with the gamma complex (composed of gamma, delta, delta', psi and chi chains) and with the beta chain to form the complete DNA polymerase III complex.</text>
</comment>
<feature type="domain" description="AAA+ ATPase" evidence="10">
    <location>
        <begin position="39"/>
        <end position="180"/>
    </location>
</feature>
<comment type="similarity">
    <text evidence="1 8">Belongs to the DnaX/STICHEL family.</text>
</comment>
<evidence type="ECO:0000256" key="4">
    <source>
        <dbReference type="ARBA" id="ARBA00022833"/>
    </source>
</evidence>
<dbReference type="InterPro" id="IPR027417">
    <property type="entry name" value="P-loop_NTPase"/>
</dbReference>
<keyword evidence="8 11" id="KW-0808">Transferase</keyword>
<feature type="region of interest" description="Disordered" evidence="9">
    <location>
        <begin position="353"/>
        <end position="495"/>
    </location>
</feature>
<gene>
    <name evidence="8" type="primary">dnaX</name>
    <name evidence="11" type="ordered locus">Afer_0102</name>
</gene>
<dbReference type="InterPro" id="IPR003593">
    <property type="entry name" value="AAA+_ATPase"/>
</dbReference>
<dbReference type="PANTHER" id="PTHR11669:SF0">
    <property type="entry name" value="PROTEIN STICHEL-LIKE 2"/>
    <property type="match status" value="1"/>
</dbReference>
<dbReference type="GO" id="GO:0003887">
    <property type="term" value="F:DNA-directed DNA polymerase activity"/>
    <property type="evidence" value="ECO:0007669"/>
    <property type="project" value="UniProtKB-KW"/>
</dbReference>
<evidence type="ECO:0000256" key="5">
    <source>
        <dbReference type="ARBA" id="ARBA00022840"/>
    </source>
</evidence>
<keyword evidence="4" id="KW-0862">Zinc</keyword>
<dbReference type="OrthoDB" id="9810148at2"/>
<organism evidence="11 12">
    <name type="scientific">Acidimicrobium ferrooxidans (strain DSM 10331 / JCM 15462 / NBRC 103882 / ICP)</name>
    <dbReference type="NCBI Taxonomy" id="525909"/>
    <lineage>
        <taxon>Bacteria</taxon>
        <taxon>Bacillati</taxon>
        <taxon>Actinomycetota</taxon>
        <taxon>Acidimicrobiia</taxon>
        <taxon>Acidimicrobiales</taxon>
        <taxon>Acidimicrobiaceae</taxon>
        <taxon>Acidimicrobium</taxon>
    </lineage>
</organism>
<evidence type="ECO:0000256" key="9">
    <source>
        <dbReference type="SAM" id="MobiDB-lite"/>
    </source>
</evidence>
<evidence type="ECO:0000256" key="2">
    <source>
        <dbReference type="ARBA" id="ARBA00022723"/>
    </source>
</evidence>